<evidence type="ECO:0000313" key="1">
    <source>
        <dbReference type="EMBL" id="SEU37897.1"/>
    </source>
</evidence>
<dbReference type="Gene3D" id="1.10.10.10">
    <property type="entry name" value="Winged helix-like DNA-binding domain superfamily/Winged helix DNA-binding domain"/>
    <property type="match status" value="1"/>
</dbReference>
<protein>
    <submittedName>
        <fullName evidence="1">Fur family transcriptional regulator, ferric uptake regulator</fullName>
    </submittedName>
</protein>
<evidence type="ECO:0000313" key="2">
    <source>
        <dbReference type="Proteomes" id="UP000183760"/>
    </source>
</evidence>
<comment type="caution">
    <text evidence="1">The sequence shown here is derived from an EMBL/GenBank/DDBJ whole genome shotgun (WGS) entry which is preliminary data.</text>
</comment>
<dbReference type="EMBL" id="FOIB01000012">
    <property type="protein sequence ID" value="SEU37897.1"/>
    <property type="molecule type" value="Genomic_DNA"/>
</dbReference>
<dbReference type="SUPFAM" id="SSF46785">
    <property type="entry name" value="Winged helix' DNA-binding domain"/>
    <property type="match status" value="1"/>
</dbReference>
<sequence>MRKDIMGAKRIAVQPKLADFQERIRASGLRSTAPRVAVLRELESATAPMSHADLVDALGDEGYDRVTIYRNLTDLTEAGLVVRADLGDHVWRFELRRSGDEHSGNHPHFTCTDCGTVACLPEESIRIAASKGVPRAVAQKSVDVQLRGLCDRCA</sequence>
<dbReference type="InterPro" id="IPR036390">
    <property type="entry name" value="WH_DNA-bd_sf"/>
</dbReference>
<proteinExistence type="predicted"/>
<dbReference type="PANTHER" id="PTHR33202:SF7">
    <property type="entry name" value="FERRIC UPTAKE REGULATION PROTEIN"/>
    <property type="match status" value="1"/>
</dbReference>
<dbReference type="InterPro" id="IPR036388">
    <property type="entry name" value="WH-like_DNA-bd_sf"/>
</dbReference>
<dbReference type="Proteomes" id="UP000183760">
    <property type="component" value="Unassembled WGS sequence"/>
</dbReference>
<name>A0ABY1CU46_MYXFU</name>
<dbReference type="PANTHER" id="PTHR33202">
    <property type="entry name" value="ZINC UPTAKE REGULATION PROTEIN"/>
    <property type="match status" value="1"/>
</dbReference>
<keyword evidence="2" id="KW-1185">Reference proteome</keyword>
<reference evidence="1 2" key="1">
    <citation type="submission" date="2016-10" db="EMBL/GenBank/DDBJ databases">
        <authorList>
            <person name="Varghese N."/>
            <person name="Submissions S."/>
        </authorList>
    </citation>
    <scope>NUCLEOTIDE SEQUENCE [LARGE SCALE GENOMIC DNA]</scope>
    <source>
        <strain evidence="1 2">DSM 16525</strain>
    </source>
</reference>
<dbReference type="InterPro" id="IPR002481">
    <property type="entry name" value="FUR"/>
</dbReference>
<gene>
    <name evidence="1" type="ORF">SAMN05443572_112272</name>
</gene>
<organism evidence="1 2">
    <name type="scientific">Myxococcus fulvus</name>
    <dbReference type="NCBI Taxonomy" id="33"/>
    <lineage>
        <taxon>Bacteria</taxon>
        <taxon>Pseudomonadati</taxon>
        <taxon>Myxococcota</taxon>
        <taxon>Myxococcia</taxon>
        <taxon>Myxococcales</taxon>
        <taxon>Cystobacterineae</taxon>
        <taxon>Myxococcaceae</taxon>
        <taxon>Myxococcus</taxon>
    </lineage>
</organism>
<accession>A0ABY1CU46</accession>
<dbReference type="Pfam" id="PF01475">
    <property type="entry name" value="FUR"/>
    <property type="match status" value="1"/>
</dbReference>